<dbReference type="AlphaFoldDB" id="A0A9P9BN33"/>
<dbReference type="GO" id="GO:0004649">
    <property type="term" value="F:poly(ADP-ribose) glycohydrolase activity"/>
    <property type="evidence" value="ECO:0007669"/>
    <property type="project" value="UniProtKB-EC"/>
</dbReference>
<evidence type="ECO:0000313" key="6">
    <source>
        <dbReference type="EMBL" id="KAH7018422.1"/>
    </source>
</evidence>
<evidence type="ECO:0000256" key="1">
    <source>
        <dbReference type="ARBA" id="ARBA00009545"/>
    </source>
</evidence>
<dbReference type="GeneID" id="70185094"/>
<dbReference type="Pfam" id="PF20811">
    <property type="entry name" value="PARG_cat_N"/>
    <property type="match status" value="1"/>
</dbReference>
<dbReference type="RefSeq" id="XP_046006689.1">
    <property type="nucleotide sequence ID" value="XM_046155548.1"/>
</dbReference>
<evidence type="ECO:0000313" key="7">
    <source>
        <dbReference type="Proteomes" id="UP000756346"/>
    </source>
</evidence>
<dbReference type="GO" id="GO:0009225">
    <property type="term" value="P:nucleotide-sugar metabolic process"/>
    <property type="evidence" value="ECO:0007669"/>
    <property type="project" value="TreeGrafter"/>
</dbReference>
<keyword evidence="7" id="KW-1185">Reference proteome</keyword>
<dbReference type="InterPro" id="IPR007724">
    <property type="entry name" value="Poly_GlycHdrlase"/>
</dbReference>
<dbReference type="PANTHER" id="PTHR12837:SF0">
    <property type="entry name" value="POLY(ADP-RIBOSE) GLYCOHYDROLASE"/>
    <property type="match status" value="1"/>
</dbReference>
<gene>
    <name evidence="6" type="ORF">B0I36DRAFT_335945</name>
</gene>
<dbReference type="GO" id="GO:1990966">
    <property type="term" value="P:ATP generation from poly-ADP-D-ribose"/>
    <property type="evidence" value="ECO:0007669"/>
    <property type="project" value="TreeGrafter"/>
</dbReference>
<feature type="domain" description="PARG catalytic Macro" evidence="4">
    <location>
        <begin position="277"/>
        <end position="445"/>
    </location>
</feature>
<dbReference type="GO" id="GO:0005737">
    <property type="term" value="C:cytoplasm"/>
    <property type="evidence" value="ECO:0007669"/>
    <property type="project" value="TreeGrafter"/>
</dbReference>
<dbReference type="PANTHER" id="PTHR12837">
    <property type="entry name" value="POLY ADP-RIBOSE GLYCOHYDROLASE"/>
    <property type="match status" value="1"/>
</dbReference>
<protein>
    <recommendedName>
        <fullName evidence="2">poly(ADP-ribose) glycohydrolase</fullName>
        <ecNumber evidence="2">3.2.1.143</ecNumber>
    </recommendedName>
</protein>
<comment type="caution">
    <text evidence="6">The sequence shown here is derived from an EMBL/GenBank/DDBJ whole genome shotgun (WGS) entry which is preliminary data.</text>
</comment>
<dbReference type="EC" id="3.2.1.143" evidence="2"/>
<dbReference type="GO" id="GO:0006282">
    <property type="term" value="P:regulation of DNA repair"/>
    <property type="evidence" value="ECO:0007669"/>
    <property type="project" value="InterPro"/>
</dbReference>
<dbReference type="OrthoDB" id="1937899at2759"/>
<dbReference type="GO" id="GO:0005975">
    <property type="term" value="P:carbohydrate metabolic process"/>
    <property type="evidence" value="ECO:0007669"/>
    <property type="project" value="InterPro"/>
</dbReference>
<reference evidence="6" key="1">
    <citation type="journal article" date="2021" name="Nat. Commun.">
        <title>Genetic determinants of endophytism in the Arabidopsis root mycobiome.</title>
        <authorList>
            <person name="Mesny F."/>
            <person name="Miyauchi S."/>
            <person name="Thiergart T."/>
            <person name="Pickel B."/>
            <person name="Atanasova L."/>
            <person name="Karlsson M."/>
            <person name="Huettel B."/>
            <person name="Barry K.W."/>
            <person name="Haridas S."/>
            <person name="Chen C."/>
            <person name="Bauer D."/>
            <person name="Andreopoulos W."/>
            <person name="Pangilinan J."/>
            <person name="LaButti K."/>
            <person name="Riley R."/>
            <person name="Lipzen A."/>
            <person name="Clum A."/>
            <person name="Drula E."/>
            <person name="Henrissat B."/>
            <person name="Kohler A."/>
            <person name="Grigoriev I.V."/>
            <person name="Martin F.M."/>
            <person name="Hacquard S."/>
        </authorList>
    </citation>
    <scope>NUCLEOTIDE SEQUENCE</scope>
    <source>
        <strain evidence="6">MPI-CAGE-CH-0230</strain>
    </source>
</reference>
<comment type="similarity">
    <text evidence="1">Belongs to the poly(ADP-ribose) glycohydrolase family.</text>
</comment>
<accession>A0A9P9BN33</accession>
<feature type="domain" description="PARG helical" evidence="5">
    <location>
        <begin position="96"/>
        <end position="219"/>
    </location>
</feature>
<dbReference type="Proteomes" id="UP000756346">
    <property type="component" value="Unassembled WGS sequence"/>
</dbReference>
<organism evidence="6 7">
    <name type="scientific">Microdochium trichocladiopsis</name>
    <dbReference type="NCBI Taxonomy" id="1682393"/>
    <lineage>
        <taxon>Eukaryota</taxon>
        <taxon>Fungi</taxon>
        <taxon>Dikarya</taxon>
        <taxon>Ascomycota</taxon>
        <taxon>Pezizomycotina</taxon>
        <taxon>Sordariomycetes</taxon>
        <taxon>Xylariomycetidae</taxon>
        <taxon>Xylariales</taxon>
        <taxon>Microdochiaceae</taxon>
        <taxon>Microdochium</taxon>
    </lineage>
</organism>
<name>A0A9P9BN33_9PEZI</name>
<evidence type="ECO:0000259" key="5">
    <source>
        <dbReference type="Pfam" id="PF20811"/>
    </source>
</evidence>
<sequence length="523" mass="58033">MTASSLLYELPCSAEQRCLDRFSILPDAEELEDENGEVPVWYILQEILSTMPIADSKQLAEMLETIAITLRGSTGPAGDYGLLREVIDDRATAHYGDFFQTCWPKIKHLALDMPRLFEAGTLQVLGYSATGQQSPSQSVRTGDGQALDSSLMLSRCKVACILAHQFLCTLRAPLPRRGDYFDFSIWFSSQQRHPEAARIYLNTLFKYFSDLPDWRDQDSKRTEPNSSEHETVTYTLRTLDQAAQHDYNSLPLSPIRIQQVSEYDTSPEFLGITRGAAVVSANKVIGFGESATQEEIHVGCSPEACPAVLIVPELQHNQVLIIRGVEAVANIVGQRRGIRMSDSQGKQRKVDWSQRTMLFMDALELDMPEQYNDEKDEKGAGAQSHAQATLPDLVPQHMEREITKARLAFSSGVYSEIISPLWGCGAFNGDPFVKVIQLWVAASTSSTAPDSPRKETLGLRIVCDEGLRGIATEVTNVINVIKTHVKSVGQLRKLLDTIPKQIKRMETGVWLIENVASQSGGPS</sequence>
<dbReference type="InterPro" id="IPR048362">
    <property type="entry name" value="PARG_helical"/>
</dbReference>
<keyword evidence="3" id="KW-0378">Hydrolase</keyword>
<dbReference type="EMBL" id="JAGTJQ010000011">
    <property type="protein sequence ID" value="KAH7018422.1"/>
    <property type="molecule type" value="Genomic_DNA"/>
</dbReference>
<proteinExistence type="inferred from homology"/>
<dbReference type="Pfam" id="PF05028">
    <property type="entry name" value="PARG_cat_C"/>
    <property type="match status" value="1"/>
</dbReference>
<evidence type="ECO:0000256" key="2">
    <source>
        <dbReference type="ARBA" id="ARBA00012255"/>
    </source>
</evidence>
<dbReference type="InterPro" id="IPR046372">
    <property type="entry name" value="PARG_cat_C"/>
</dbReference>
<dbReference type="GO" id="GO:0005634">
    <property type="term" value="C:nucleus"/>
    <property type="evidence" value="ECO:0007669"/>
    <property type="project" value="TreeGrafter"/>
</dbReference>
<evidence type="ECO:0000256" key="3">
    <source>
        <dbReference type="ARBA" id="ARBA00022801"/>
    </source>
</evidence>
<evidence type="ECO:0000259" key="4">
    <source>
        <dbReference type="Pfam" id="PF05028"/>
    </source>
</evidence>